<reference evidence="2" key="1">
    <citation type="submission" date="2018-04" db="EMBL/GenBank/DDBJ databases">
        <title>Genomes of the Obligate Erwinia dacicola and Facultative Enterobacter sp. OLF Endosymbionts of the Olive Fruit fly, Bactrocera oleae.</title>
        <authorList>
            <person name="Estes A.M."/>
            <person name="Hearn D.J."/>
            <person name="Agarwal S."/>
            <person name="Pierson E.A."/>
            <person name="Dunning-Hotopp J.C."/>
        </authorList>
    </citation>
    <scope>NUCLEOTIDE SEQUENCE [LARGE SCALE GENOMIC DNA]</scope>
    <source>
        <strain evidence="2">Oroville</strain>
    </source>
</reference>
<dbReference type="EMBL" id="LJAM02000453">
    <property type="protein sequence ID" value="RAP70124.1"/>
    <property type="molecule type" value="Genomic_DNA"/>
</dbReference>
<organism evidence="2 3">
    <name type="scientific">Candidatus Erwinia dacicola</name>
    <dbReference type="NCBI Taxonomy" id="252393"/>
    <lineage>
        <taxon>Bacteria</taxon>
        <taxon>Pseudomonadati</taxon>
        <taxon>Pseudomonadota</taxon>
        <taxon>Gammaproteobacteria</taxon>
        <taxon>Enterobacterales</taxon>
        <taxon>Erwiniaceae</taxon>
        <taxon>Erwinia</taxon>
    </lineage>
</organism>
<keyword evidence="1" id="KW-0472">Membrane</keyword>
<dbReference type="Proteomes" id="UP000244334">
    <property type="component" value="Unassembled WGS sequence"/>
</dbReference>
<keyword evidence="3" id="KW-1185">Reference proteome</keyword>
<gene>
    <name evidence="2" type="ORF">ACZ87_03076</name>
</gene>
<protein>
    <submittedName>
        <fullName evidence="2">Uncharacterized protein</fullName>
    </submittedName>
</protein>
<comment type="caution">
    <text evidence="2">The sequence shown here is derived from an EMBL/GenBank/DDBJ whole genome shotgun (WGS) entry which is preliminary data.</text>
</comment>
<feature type="transmembrane region" description="Helical" evidence="1">
    <location>
        <begin position="57"/>
        <end position="78"/>
    </location>
</feature>
<proteinExistence type="predicted"/>
<name>A0A328TQU2_9GAMM</name>
<accession>A0A328TQU2</accession>
<keyword evidence="1" id="KW-1133">Transmembrane helix</keyword>
<sequence>MTVVLAPVHYRQELSQRLMPLMRTSQLADANERAAAISVLNSQKVFTTMSLNASTTLFARLFASLWIMTCFVALSTVVSRTDFRSLPKIVSISRWKTG</sequence>
<dbReference type="AlphaFoldDB" id="A0A328TQU2"/>
<evidence type="ECO:0000256" key="1">
    <source>
        <dbReference type="SAM" id="Phobius"/>
    </source>
</evidence>
<evidence type="ECO:0000313" key="3">
    <source>
        <dbReference type="Proteomes" id="UP000244334"/>
    </source>
</evidence>
<evidence type="ECO:0000313" key="2">
    <source>
        <dbReference type="EMBL" id="RAP70124.1"/>
    </source>
</evidence>
<dbReference type="RefSeq" id="WP_148127617.1">
    <property type="nucleotide sequence ID" value="NZ_LJAM02000453.1"/>
</dbReference>
<keyword evidence="1" id="KW-0812">Transmembrane</keyword>